<dbReference type="Proteomes" id="UP000198210">
    <property type="component" value="Chromosome I"/>
</dbReference>
<name>A0A1C5H534_9ACTN</name>
<keyword evidence="2" id="KW-1185">Reference proteome</keyword>
<protein>
    <submittedName>
        <fullName evidence="1">Uncharacterized protein</fullName>
    </submittedName>
</protein>
<evidence type="ECO:0000313" key="2">
    <source>
        <dbReference type="Proteomes" id="UP000198210"/>
    </source>
</evidence>
<sequence length="96" mass="10597">MTCTMAPVTQDQAADIKPGEIYEDCHFHPVLCLYNDGDQIHGVSLIDASSPRACSIGFCAVIKLTVDDVIAARADWPGYLERRHAEFEAECDEHTT</sequence>
<dbReference type="AlphaFoldDB" id="A0A1C5H534"/>
<dbReference type="EMBL" id="LT607751">
    <property type="protein sequence ID" value="SCG41118.1"/>
    <property type="molecule type" value="Genomic_DNA"/>
</dbReference>
<evidence type="ECO:0000313" key="1">
    <source>
        <dbReference type="EMBL" id="SCG41118.1"/>
    </source>
</evidence>
<gene>
    <name evidence="1" type="ORF">GA0074704_1081</name>
</gene>
<proteinExistence type="predicted"/>
<organism evidence="1 2">
    <name type="scientific">Micromonospora siamensis</name>
    <dbReference type="NCBI Taxonomy" id="299152"/>
    <lineage>
        <taxon>Bacteria</taxon>
        <taxon>Bacillati</taxon>
        <taxon>Actinomycetota</taxon>
        <taxon>Actinomycetes</taxon>
        <taxon>Micromonosporales</taxon>
        <taxon>Micromonosporaceae</taxon>
        <taxon>Micromonospora</taxon>
    </lineage>
</organism>
<accession>A0A1C5H534</accession>
<reference evidence="1 2" key="1">
    <citation type="submission" date="2016-06" db="EMBL/GenBank/DDBJ databases">
        <authorList>
            <person name="Kjaerup R.B."/>
            <person name="Dalgaard T.S."/>
            <person name="Juul-Madsen H.R."/>
        </authorList>
    </citation>
    <scope>NUCLEOTIDE SEQUENCE [LARGE SCALE GENOMIC DNA]</scope>
    <source>
        <strain evidence="1 2">DSM 45097</strain>
    </source>
</reference>